<gene>
    <name evidence="9" type="ORF">G6011_00566</name>
</gene>
<name>A0AAD4NVV7_9PLEO</name>
<sequence>MEELGTQLQSLQALKPPGVTPTKIKAITQLCVDNIQSHSVIVQKIAQQLQNSVATHKLGVLYVVDAVARQWVERAKQAGQPVSKNAAQGTYASGVQMMRDVLPAMMHNLIQSAPETQKEKISKLLDIWERGQTFPLDMLASFKQQLHGGQNINVDAPAPVEPPKSNGAVPAFNGHTNQQPPPPPPIAMPQPPQDPGALFAALAGVGQQNGQTNPPPPAASPFSFQQNMVPPPPPPPGYMPLPPTGAIGQPNMPVPPAGTNEIVTQILKAMTAGSIPPDQAIQALNTLAMAQNGGMPMPPLQPPAAAQTPQGQPAVQNGNQGDRYDLNDTRMRDRSRSPDYQRRRSPVRSPPNPNRRESPTYGVYDPNAGPEGNAQRFERGERDRGRGKQRGGRNDRNDYRQRSPPRRQPSPPRAAYGESKYIEWDDTLPRDHIRVLSRTLFVGGAGGTEGEIRSIFARFGRVQTCIVNQDKRHAFVKMLTRPDAVAAKQGMDTLQDPAAQSKARQTRWGVGFGPRDCSDYTTGISVVPISRLTDADRKWALTAEHGGTGGRPLEGGMVIEEPDIEIGAGVSSKAISRRVPTDAPRGGRGGFGNRADLNTRGDHGGRGNFNGRNDFNERADFGRTDFATGRGAFDNNGPAKFRKQDHRPVNDPRHISPRPEQGVAVPPAVPGFGFQLPGFS</sequence>
<reference evidence="9" key="1">
    <citation type="submission" date="2021-07" db="EMBL/GenBank/DDBJ databases">
        <title>Genome Resource of American Ginseng Black Spot Pathogen Alternaria panax.</title>
        <authorList>
            <person name="Qiu C."/>
            <person name="Wang W."/>
            <person name="Liu Z."/>
        </authorList>
    </citation>
    <scope>NUCLEOTIDE SEQUENCE</scope>
    <source>
        <strain evidence="9">BNCC115425</strain>
    </source>
</reference>
<dbReference type="Pfam" id="PF21380">
    <property type="entry name" value="Nrd1-Seb1_dom2"/>
    <property type="match status" value="1"/>
</dbReference>
<evidence type="ECO:0000256" key="6">
    <source>
        <dbReference type="SAM" id="MobiDB-lite"/>
    </source>
</evidence>
<evidence type="ECO:0000256" key="4">
    <source>
        <dbReference type="ARBA" id="ARBA00023242"/>
    </source>
</evidence>
<dbReference type="AlphaFoldDB" id="A0AAD4NVV7"/>
<dbReference type="EMBL" id="JAANER010000001">
    <property type="protein sequence ID" value="KAG9195445.1"/>
    <property type="molecule type" value="Genomic_DNA"/>
</dbReference>
<feature type="region of interest" description="Disordered" evidence="6">
    <location>
        <begin position="575"/>
        <end position="668"/>
    </location>
</feature>
<proteinExistence type="predicted"/>
<dbReference type="GO" id="GO:0032991">
    <property type="term" value="C:protein-containing complex"/>
    <property type="evidence" value="ECO:0007669"/>
    <property type="project" value="UniProtKB-ARBA"/>
</dbReference>
<dbReference type="CDD" id="cd16984">
    <property type="entry name" value="CID_Nrd1_like"/>
    <property type="match status" value="1"/>
</dbReference>
<dbReference type="InterPro" id="IPR048892">
    <property type="entry name" value="Nrd1_Seb1_dom2"/>
</dbReference>
<keyword evidence="10" id="KW-1185">Reference proteome</keyword>
<dbReference type="GO" id="GO:0031124">
    <property type="term" value="P:mRNA 3'-end processing"/>
    <property type="evidence" value="ECO:0007669"/>
    <property type="project" value="UniProtKB-ARBA"/>
</dbReference>
<evidence type="ECO:0000256" key="1">
    <source>
        <dbReference type="ARBA" id="ARBA00004123"/>
    </source>
</evidence>
<dbReference type="InterPro" id="IPR006569">
    <property type="entry name" value="CID_dom"/>
</dbReference>
<feature type="domain" description="RRM" evidence="7">
    <location>
        <begin position="438"/>
        <end position="492"/>
    </location>
</feature>
<evidence type="ECO:0000313" key="10">
    <source>
        <dbReference type="Proteomes" id="UP001199106"/>
    </source>
</evidence>
<feature type="domain" description="CID" evidence="8">
    <location>
        <begin position="1"/>
        <end position="150"/>
    </location>
</feature>
<evidence type="ECO:0000313" key="9">
    <source>
        <dbReference type="EMBL" id="KAG9195445.1"/>
    </source>
</evidence>
<dbReference type="InterPro" id="IPR035979">
    <property type="entry name" value="RBD_domain_sf"/>
</dbReference>
<dbReference type="GO" id="GO:0003723">
    <property type="term" value="F:RNA binding"/>
    <property type="evidence" value="ECO:0007669"/>
    <property type="project" value="UniProtKB-UniRule"/>
</dbReference>
<dbReference type="Pfam" id="PF00076">
    <property type="entry name" value="RRM_1"/>
    <property type="match status" value="1"/>
</dbReference>
<dbReference type="GO" id="GO:0006369">
    <property type="term" value="P:termination of RNA polymerase II transcription"/>
    <property type="evidence" value="ECO:0007669"/>
    <property type="project" value="UniProtKB-ARBA"/>
</dbReference>
<dbReference type="InterPro" id="IPR012677">
    <property type="entry name" value="Nucleotide-bd_a/b_plait_sf"/>
</dbReference>
<accession>A0AAD4NVV7</accession>
<keyword evidence="2" id="KW-0597">Phosphoprotein</keyword>
<dbReference type="GO" id="GO:0031126">
    <property type="term" value="P:sno(s)RNA 3'-end processing"/>
    <property type="evidence" value="ECO:0007669"/>
    <property type="project" value="UniProtKB-ARBA"/>
</dbReference>
<feature type="compositionally biased region" description="Basic and acidic residues" evidence="6">
    <location>
        <begin position="376"/>
        <end position="401"/>
    </location>
</feature>
<keyword evidence="4" id="KW-0539">Nucleus</keyword>
<evidence type="ECO:0000256" key="5">
    <source>
        <dbReference type="PROSITE-ProRule" id="PRU00176"/>
    </source>
</evidence>
<dbReference type="Pfam" id="PF04818">
    <property type="entry name" value="CID"/>
    <property type="match status" value="1"/>
</dbReference>
<dbReference type="GO" id="GO:0005634">
    <property type="term" value="C:nucleus"/>
    <property type="evidence" value="ECO:0007669"/>
    <property type="project" value="UniProtKB-SubCell"/>
</dbReference>
<evidence type="ECO:0000256" key="2">
    <source>
        <dbReference type="ARBA" id="ARBA00022553"/>
    </source>
</evidence>
<comment type="caution">
    <text evidence="9">The sequence shown here is derived from an EMBL/GenBank/DDBJ whole genome shotgun (WGS) entry which is preliminary data.</text>
</comment>
<dbReference type="SMART" id="SM00582">
    <property type="entry name" value="RPR"/>
    <property type="match status" value="1"/>
</dbReference>
<dbReference type="FunFam" id="1.25.40.90:FF:000026">
    <property type="entry name" value="RNA binding protein Nrd1"/>
    <property type="match status" value="1"/>
</dbReference>
<dbReference type="Gene3D" id="1.25.40.90">
    <property type="match status" value="1"/>
</dbReference>
<protein>
    <submittedName>
        <fullName evidence="9">Uncharacterized protein</fullName>
    </submittedName>
</protein>
<evidence type="ECO:0000256" key="3">
    <source>
        <dbReference type="ARBA" id="ARBA00022884"/>
    </source>
</evidence>
<dbReference type="PROSITE" id="PS50102">
    <property type="entry name" value="RRM"/>
    <property type="match status" value="1"/>
</dbReference>
<dbReference type="InterPro" id="IPR000504">
    <property type="entry name" value="RRM_dom"/>
</dbReference>
<dbReference type="SUPFAM" id="SSF54928">
    <property type="entry name" value="RNA-binding domain, RBD"/>
    <property type="match status" value="1"/>
</dbReference>
<dbReference type="FunFam" id="3.30.70.330:FF:000397">
    <property type="entry name" value="RNA binding protein Nrd1"/>
    <property type="match status" value="1"/>
</dbReference>
<evidence type="ECO:0000259" key="7">
    <source>
        <dbReference type="PROSITE" id="PS50102"/>
    </source>
</evidence>
<comment type="subcellular location">
    <subcellularLocation>
        <location evidence="1">Nucleus</location>
    </subcellularLocation>
</comment>
<organism evidence="9 10">
    <name type="scientific">Alternaria panax</name>
    <dbReference type="NCBI Taxonomy" id="48097"/>
    <lineage>
        <taxon>Eukaryota</taxon>
        <taxon>Fungi</taxon>
        <taxon>Dikarya</taxon>
        <taxon>Ascomycota</taxon>
        <taxon>Pezizomycotina</taxon>
        <taxon>Dothideomycetes</taxon>
        <taxon>Pleosporomycetidae</taxon>
        <taxon>Pleosporales</taxon>
        <taxon>Pleosporineae</taxon>
        <taxon>Pleosporaceae</taxon>
        <taxon>Alternaria</taxon>
        <taxon>Alternaria sect. Panax</taxon>
    </lineage>
</organism>
<feature type="compositionally biased region" description="Low complexity" evidence="6">
    <location>
        <begin position="303"/>
        <end position="314"/>
    </location>
</feature>
<dbReference type="GO" id="GO:0010629">
    <property type="term" value="P:negative regulation of gene expression"/>
    <property type="evidence" value="ECO:0007669"/>
    <property type="project" value="UniProtKB-ARBA"/>
</dbReference>
<feature type="compositionally biased region" description="Basic and acidic residues" evidence="6">
    <location>
        <begin position="614"/>
        <end position="623"/>
    </location>
</feature>
<dbReference type="SUPFAM" id="SSF48464">
    <property type="entry name" value="ENTH/VHS domain"/>
    <property type="match status" value="1"/>
</dbReference>
<evidence type="ECO:0000259" key="8">
    <source>
        <dbReference type="PROSITE" id="PS51391"/>
    </source>
</evidence>
<dbReference type="Proteomes" id="UP001199106">
    <property type="component" value="Unassembled WGS sequence"/>
</dbReference>
<dbReference type="InterPro" id="IPR008942">
    <property type="entry name" value="ENTH_VHS"/>
</dbReference>
<feature type="compositionally biased region" description="Basic and acidic residues" evidence="6">
    <location>
        <begin position="322"/>
        <end position="342"/>
    </location>
</feature>
<feature type="region of interest" description="Disordered" evidence="6">
    <location>
        <begin position="292"/>
        <end position="418"/>
    </location>
</feature>
<feature type="region of interest" description="Disordered" evidence="6">
    <location>
        <begin position="165"/>
        <end position="187"/>
    </location>
</feature>
<keyword evidence="3 5" id="KW-0694">RNA-binding</keyword>
<dbReference type="PROSITE" id="PS51391">
    <property type="entry name" value="CID"/>
    <property type="match status" value="1"/>
</dbReference>
<dbReference type="Gene3D" id="3.30.70.330">
    <property type="match status" value="1"/>
</dbReference>